<dbReference type="RefSeq" id="WP_209457982.1">
    <property type="nucleotide sequence ID" value="NZ_JAGGKC010000001.1"/>
</dbReference>
<comment type="caution">
    <text evidence="1">The sequence shown here is derived from an EMBL/GenBank/DDBJ whole genome shotgun (WGS) entry which is preliminary data.</text>
</comment>
<name>A0ABS4FZL2_9CLOT</name>
<organism evidence="1 2">
    <name type="scientific">Youngiibacter multivorans</name>
    <dbReference type="NCBI Taxonomy" id="937251"/>
    <lineage>
        <taxon>Bacteria</taxon>
        <taxon>Bacillati</taxon>
        <taxon>Bacillota</taxon>
        <taxon>Clostridia</taxon>
        <taxon>Eubacteriales</taxon>
        <taxon>Clostridiaceae</taxon>
        <taxon>Youngiibacter</taxon>
    </lineage>
</organism>
<protein>
    <submittedName>
        <fullName evidence="1">Uncharacterized protein YciI</fullName>
    </submittedName>
</protein>
<evidence type="ECO:0000313" key="1">
    <source>
        <dbReference type="EMBL" id="MBP1917739.1"/>
    </source>
</evidence>
<sequence length="91" mass="10395">MQKKNGLFVKIQYDMDRNSPSSHSKSMLRDQQSSEGRFMLCGGSYMKNEATMIFNAKTFNDAEYIVNNNPFIKNTNYRFSIYSADSIAANA</sequence>
<gene>
    <name evidence="1" type="ORF">J2Z34_000202</name>
</gene>
<proteinExistence type="predicted"/>
<keyword evidence="2" id="KW-1185">Reference proteome</keyword>
<evidence type="ECO:0000313" key="2">
    <source>
        <dbReference type="Proteomes" id="UP001519271"/>
    </source>
</evidence>
<dbReference type="Proteomes" id="UP001519271">
    <property type="component" value="Unassembled WGS sequence"/>
</dbReference>
<reference evidence="1 2" key="1">
    <citation type="submission" date="2021-03" db="EMBL/GenBank/DDBJ databases">
        <title>Genomic Encyclopedia of Type Strains, Phase IV (KMG-IV): sequencing the most valuable type-strain genomes for metagenomic binning, comparative biology and taxonomic classification.</title>
        <authorList>
            <person name="Goeker M."/>
        </authorList>
    </citation>
    <scope>NUCLEOTIDE SEQUENCE [LARGE SCALE GENOMIC DNA]</scope>
    <source>
        <strain evidence="1 2">DSM 6139</strain>
    </source>
</reference>
<accession>A0ABS4FZL2</accession>
<dbReference type="EMBL" id="JAGGKC010000001">
    <property type="protein sequence ID" value="MBP1917739.1"/>
    <property type="molecule type" value="Genomic_DNA"/>
</dbReference>